<proteinExistence type="predicted"/>
<protein>
    <recommendedName>
        <fullName evidence="1">DUF8040 domain-containing protein</fullName>
    </recommendedName>
</protein>
<reference evidence="2" key="1">
    <citation type="submission" date="2020-07" db="EMBL/GenBank/DDBJ databases">
        <authorList>
            <person name="Lin J."/>
        </authorList>
    </citation>
    <scope>NUCLEOTIDE SEQUENCE</scope>
</reference>
<feature type="domain" description="DUF8040" evidence="1">
    <location>
        <begin position="103"/>
        <end position="143"/>
    </location>
</feature>
<evidence type="ECO:0000313" key="2">
    <source>
        <dbReference type="EMBL" id="CAD1825811.1"/>
    </source>
</evidence>
<dbReference type="Pfam" id="PF26138">
    <property type="entry name" value="DUF8040"/>
    <property type="match status" value="1"/>
</dbReference>
<evidence type="ECO:0000259" key="1">
    <source>
        <dbReference type="Pfam" id="PF26138"/>
    </source>
</evidence>
<name>A0A6V7P4N8_ANACO</name>
<dbReference type="InterPro" id="IPR058353">
    <property type="entry name" value="DUF8040"/>
</dbReference>
<dbReference type="AlphaFoldDB" id="A0A6V7P4N8"/>
<accession>A0A6V7P4N8</accession>
<sequence length="144" mass="16666">MHATSVWDDGLSDDDILVLCDAFKEEKNRNAFMSLNDKHARKWIEREIAQQNLYYSRIFSSETIATIMTILDDDDESIEAMMLLELESEPVANRVPRQRCQTQPFTGHQMLCDILSGHHERCCHNFRMSATTFIALRDALVERG</sequence>
<dbReference type="EMBL" id="LR862145">
    <property type="protein sequence ID" value="CAD1825811.1"/>
    <property type="molecule type" value="Genomic_DNA"/>
</dbReference>
<organism evidence="2">
    <name type="scientific">Ananas comosus var. bracteatus</name>
    <name type="common">red pineapple</name>
    <dbReference type="NCBI Taxonomy" id="296719"/>
    <lineage>
        <taxon>Eukaryota</taxon>
        <taxon>Viridiplantae</taxon>
        <taxon>Streptophyta</taxon>
        <taxon>Embryophyta</taxon>
        <taxon>Tracheophyta</taxon>
        <taxon>Spermatophyta</taxon>
        <taxon>Magnoliopsida</taxon>
        <taxon>Liliopsida</taxon>
        <taxon>Poales</taxon>
        <taxon>Bromeliaceae</taxon>
        <taxon>Bromelioideae</taxon>
        <taxon>Ananas</taxon>
    </lineage>
</organism>
<gene>
    <name evidence="2" type="ORF">CB5_LOCUS9022</name>
</gene>